<dbReference type="EMBL" id="CP017476">
    <property type="protein sequence ID" value="AOW14623.1"/>
    <property type="molecule type" value="Genomic_DNA"/>
</dbReference>
<evidence type="ECO:0000313" key="3">
    <source>
        <dbReference type="Proteomes" id="UP000185657"/>
    </source>
</evidence>
<protein>
    <submittedName>
        <fullName evidence="1">Uncharacterized protein</fullName>
    </submittedName>
</protein>
<dbReference type="OrthoDB" id="8912076at2"/>
<evidence type="ECO:0000313" key="2">
    <source>
        <dbReference type="EMBL" id="OAD43279.1"/>
    </source>
</evidence>
<reference evidence="1 4" key="2">
    <citation type="submission" date="2016-10" db="EMBL/GenBank/DDBJ databases">
        <title>Hydorgenophaga sp. LPB0072 isolated from gastropod.</title>
        <authorList>
            <person name="Kim E."/>
            <person name="Yi H."/>
        </authorList>
    </citation>
    <scope>NUCLEOTIDE SEQUENCE [LARGE SCALE GENOMIC DNA]</scope>
    <source>
        <strain evidence="1 4">LPB0072</strain>
    </source>
</reference>
<dbReference type="KEGG" id="hyl:LPB072_19135"/>
<dbReference type="EMBL" id="LVWD01000004">
    <property type="protein sequence ID" value="OAD43279.1"/>
    <property type="molecule type" value="Genomic_DNA"/>
</dbReference>
<organism evidence="1 4">
    <name type="scientific">Hydrogenophaga crassostreae</name>
    <dbReference type="NCBI Taxonomy" id="1763535"/>
    <lineage>
        <taxon>Bacteria</taxon>
        <taxon>Pseudomonadati</taxon>
        <taxon>Pseudomonadota</taxon>
        <taxon>Betaproteobacteria</taxon>
        <taxon>Burkholderiales</taxon>
        <taxon>Comamonadaceae</taxon>
        <taxon>Hydrogenophaga</taxon>
    </lineage>
</organism>
<dbReference type="Proteomes" id="UP000185680">
    <property type="component" value="Chromosome"/>
</dbReference>
<dbReference type="AlphaFoldDB" id="A0A163CL14"/>
<proteinExistence type="predicted"/>
<dbReference type="RefSeq" id="WP_066086895.1">
    <property type="nucleotide sequence ID" value="NZ_CP017476.1"/>
</dbReference>
<dbReference type="Proteomes" id="UP000185657">
    <property type="component" value="Unassembled WGS sequence"/>
</dbReference>
<sequence>MIQRIAKLIRRTFKPRLKSVRTATLKDLQAIRSAMNACVSDCEGLQAQRLHLKITSAASAQDLWMLRNDAYLVISQAHSQSEAATRINRLMDAFDGWVEPRQLVKIR</sequence>
<gene>
    <name evidence="1" type="ORF">LPB072_19135</name>
    <name evidence="2" type="ORF">LPB72_05415</name>
</gene>
<accession>A0A163CL14</accession>
<evidence type="ECO:0000313" key="4">
    <source>
        <dbReference type="Proteomes" id="UP000185680"/>
    </source>
</evidence>
<evidence type="ECO:0000313" key="1">
    <source>
        <dbReference type="EMBL" id="AOW14623.1"/>
    </source>
</evidence>
<name>A0A163CL14_9BURK</name>
<reference evidence="2 3" key="1">
    <citation type="submission" date="2016-02" db="EMBL/GenBank/DDBJ databases">
        <title>Draft genome sequence of Hydrogenophaga sp. LPB0072.</title>
        <authorList>
            <person name="Shin S.-K."/>
            <person name="Yi H."/>
        </authorList>
    </citation>
    <scope>NUCLEOTIDE SEQUENCE [LARGE SCALE GENOMIC DNA]</scope>
    <source>
        <strain evidence="2 3">LPB0072</strain>
    </source>
</reference>
<keyword evidence="3" id="KW-1185">Reference proteome</keyword>